<dbReference type="PROSITE" id="PS51833">
    <property type="entry name" value="HDOD"/>
    <property type="match status" value="1"/>
</dbReference>
<dbReference type="Proteomes" id="UP001157017">
    <property type="component" value="Unassembled WGS sequence"/>
</dbReference>
<protein>
    <recommendedName>
        <fullName evidence="1">HDOD domain-containing protein</fullName>
    </recommendedName>
</protein>
<comment type="caution">
    <text evidence="2">The sequence shown here is derived from an EMBL/GenBank/DDBJ whole genome shotgun (WGS) entry which is preliminary data.</text>
</comment>
<dbReference type="SUPFAM" id="SSF141868">
    <property type="entry name" value="EAL domain-like"/>
    <property type="match status" value="1"/>
</dbReference>
<name>A0ABQ6JIF5_9ACTN</name>
<dbReference type="SUPFAM" id="SSF109604">
    <property type="entry name" value="HD-domain/PDEase-like"/>
    <property type="match status" value="1"/>
</dbReference>
<keyword evidence="3" id="KW-1185">Reference proteome</keyword>
<dbReference type="PANTHER" id="PTHR33525">
    <property type="match status" value="1"/>
</dbReference>
<dbReference type="InterPro" id="IPR013976">
    <property type="entry name" value="HDOD"/>
</dbReference>
<gene>
    <name evidence="2" type="ORF">GCM10025868_18920</name>
</gene>
<dbReference type="Gene3D" id="1.10.3210.10">
    <property type="entry name" value="Hypothetical protein af1432"/>
    <property type="match status" value="1"/>
</dbReference>
<dbReference type="Pfam" id="PF08668">
    <property type="entry name" value="HDOD"/>
    <property type="match status" value="1"/>
</dbReference>
<reference evidence="3" key="1">
    <citation type="journal article" date="2019" name="Int. J. Syst. Evol. Microbiol.">
        <title>The Global Catalogue of Microorganisms (GCM) 10K type strain sequencing project: providing services to taxonomists for standard genome sequencing and annotation.</title>
        <authorList>
            <consortium name="The Broad Institute Genomics Platform"/>
            <consortium name="The Broad Institute Genome Sequencing Center for Infectious Disease"/>
            <person name="Wu L."/>
            <person name="Ma J."/>
        </authorList>
    </citation>
    <scope>NUCLEOTIDE SEQUENCE [LARGE SCALE GENOMIC DNA]</scope>
    <source>
        <strain evidence="3">NBRC 108730</strain>
    </source>
</reference>
<dbReference type="PANTHER" id="PTHR33525:SF4">
    <property type="entry name" value="CYCLIC DI-GMP PHOSPHODIESTERASE CDGJ"/>
    <property type="match status" value="1"/>
</dbReference>
<sequence>MVLEVLEDVEVDAEVLHGLRALRERGFRLALDDFVGEESRRALLPLVDVVKVELSGPLTEPGVLPGFVESLARAGTRCGVPGRAGRGRGALRGQPGRRVRACSRATTCTARPPCAGPGCRRRRSGACRLLRVLADPSSTTKDIERAVAADPGLSLRVLGTANSAGGSAASHSITSLRQAVVLLGPTALCAWVMLTLLGGASEAVGAGIVDVLARAQCCRLLATRRGLPRGEAYTVGLLSGIAGLLGVDVRSVAEAAGVSTALVQVLERRDGPLGALLDLVVAHEHGRLLPGGIADSYDVSRAYLEAWAASLALTRSALGA</sequence>
<feature type="domain" description="HDOD" evidence="1">
    <location>
        <begin position="119"/>
        <end position="313"/>
    </location>
</feature>
<accession>A0ABQ6JIF5</accession>
<organism evidence="2 3">
    <name type="scientific">Angustibacter aerolatus</name>
    <dbReference type="NCBI Taxonomy" id="1162965"/>
    <lineage>
        <taxon>Bacteria</taxon>
        <taxon>Bacillati</taxon>
        <taxon>Actinomycetota</taxon>
        <taxon>Actinomycetes</taxon>
        <taxon>Kineosporiales</taxon>
        <taxon>Kineosporiaceae</taxon>
    </lineage>
</organism>
<evidence type="ECO:0000313" key="2">
    <source>
        <dbReference type="EMBL" id="GMA86642.1"/>
    </source>
</evidence>
<evidence type="ECO:0000313" key="3">
    <source>
        <dbReference type="Proteomes" id="UP001157017"/>
    </source>
</evidence>
<proteinExistence type="predicted"/>
<dbReference type="EMBL" id="BSUZ01000001">
    <property type="protein sequence ID" value="GMA86642.1"/>
    <property type="molecule type" value="Genomic_DNA"/>
</dbReference>
<dbReference type="InterPro" id="IPR035919">
    <property type="entry name" value="EAL_sf"/>
</dbReference>
<dbReference type="InterPro" id="IPR052340">
    <property type="entry name" value="RNase_Y/CdgJ"/>
</dbReference>
<evidence type="ECO:0000259" key="1">
    <source>
        <dbReference type="PROSITE" id="PS51833"/>
    </source>
</evidence>